<dbReference type="Pfam" id="PF22571">
    <property type="entry name" value="LiaI-LiaF-TM_PspC"/>
    <property type="match status" value="1"/>
</dbReference>
<feature type="domain" description="Phage shock protein PspC N-terminal" evidence="8">
    <location>
        <begin position="116"/>
        <end position="178"/>
    </location>
</feature>
<evidence type="ECO:0000259" key="8">
    <source>
        <dbReference type="Pfam" id="PF04024"/>
    </source>
</evidence>
<name>A0ABW7N993_9BACT</name>
<protein>
    <submittedName>
        <fullName evidence="12">PspC domain-containing protein</fullName>
    </submittedName>
</protein>
<evidence type="ECO:0000256" key="3">
    <source>
        <dbReference type="ARBA" id="ARBA00022692"/>
    </source>
</evidence>
<dbReference type="PANTHER" id="PTHR33885:SF3">
    <property type="entry name" value="PHAGE SHOCK PROTEIN C"/>
    <property type="match status" value="1"/>
</dbReference>
<evidence type="ECO:0000259" key="9">
    <source>
        <dbReference type="Pfam" id="PF10988"/>
    </source>
</evidence>
<evidence type="ECO:0000259" key="10">
    <source>
        <dbReference type="Pfam" id="PF22571"/>
    </source>
</evidence>
<dbReference type="EMBL" id="JBIPKE010000017">
    <property type="protein sequence ID" value="MFH6984072.1"/>
    <property type="molecule type" value="Genomic_DNA"/>
</dbReference>
<evidence type="ECO:0000256" key="4">
    <source>
        <dbReference type="ARBA" id="ARBA00022989"/>
    </source>
</evidence>
<sequence length="814" mass="91453">MKKTVSINIGSIIFHIEEDGYDKLKNYLDSVNRYFSTFEDSGEIIADIESRIAEIFLSKLADGRQTVNLEDVEELIATMGTTRDFEATIEAEPEESKSSSAQEEPKAEEPAPSGSKRLYRDTKRKILGGVAAGIAHYFRIDPLWIRLLIVLLFINVFLGGLSGATFLAYIILWIVLPPNETLEEDQKVKKLFRNSDERVLGGVASGIASYFGTDTTVIRLLFVLSIFLGGAGIVAYIILWIISPEAKTITEKMQMQGEPVTLSNIEENVKKGLNVKEGEESPLVKVLLFPFRLIALIISGIGRVLGPVLRFLAELIRIAFGVLLVIIGVSTMIGFIVAIFGILGIGGWENYVRISDFPIELIQRSLDGWSIGSVFIVMFIPALAVSLLGLVIILKRRVANAYVGWSLFTLWIVALIFAAFTVPRFVQEFAVEDDLRVDKTYPVTAATPTLRLNDLGLDTFDAVDLRLRGHEDSTYQLLLNIESRGKSKRDAQANAQTIEYKVEQKGDDFYFDSKITFPNETPYRFQNVKAYFYIPFGKTFRMEEDLEEILINTLHINGYRPYQMEGNNWVFEQDGIKCLTCPDRSSKSFDKEMNRSEKSASYSGSEKIDYPFEDFDEVKIASFFDVDIRQGDEWQVTVKGNDDDLDEVYLNQVGDRLEVKFKEDSWEWWKDKRSNKVGIFITMPNLEYLEVIGDTDGEVKGFDDDEITMELTGACDLYVNVTPRRLEVQLTGASTMELRGEAAELNADLVGASRLEAFDFLARRVEVSAIGASKAEVNGSEEIEIDAAGVSKVKYRGTRNVKIDEDGISSVDRD</sequence>
<dbReference type="Proteomes" id="UP001610063">
    <property type="component" value="Unassembled WGS sequence"/>
</dbReference>
<dbReference type="InterPro" id="IPR007168">
    <property type="entry name" value="Phageshock_PspC_N"/>
</dbReference>
<feature type="transmembrane region" description="Helical" evidence="7">
    <location>
        <begin position="220"/>
        <end position="242"/>
    </location>
</feature>
<evidence type="ECO:0000313" key="13">
    <source>
        <dbReference type="Proteomes" id="UP001610063"/>
    </source>
</evidence>
<evidence type="ECO:0000256" key="6">
    <source>
        <dbReference type="SAM" id="MobiDB-lite"/>
    </source>
</evidence>
<feature type="domain" description="Putative auto-transporter adhesin head GIN" evidence="9">
    <location>
        <begin position="614"/>
        <end position="797"/>
    </location>
</feature>
<keyword evidence="5 7" id="KW-0472">Membrane</keyword>
<dbReference type="InterPro" id="IPR054321">
    <property type="entry name" value="PspC-rel_TM"/>
</dbReference>
<comment type="subcellular location">
    <subcellularLocation>
        <location evidence="1">Cell membrane</location>
        <topology evidence="1">Single-pass membrane protein</topology>
    </subcellularLocation>
</comment>
<reference evidence="12 13" key="1">
    <citation type="journal article" date="2013" name="Int. J. Syst. Evol. Microbiol.">
        <title>Marinoscillum luteum sp. nov., isolated from marine sediment.</title>
        <authorList>
            <person name="Cha I.T."/>
            <person name="Park S.J."/>
            <person name="Kim S.J."/>
            <person name="Kim J.G."/>
            <person name="Jung M.Y."/>
            <person name="Shin K.S."/>
            <person name="Kwon K.K."/>
            <person name="Yang S.H."/>
            <person name="Seo Y.S."/>
            <person name="Rhee S.K."/>
        </authorList>
    </citation>
    <scope>NUCLEOTIDE SEQUENCE [LARGE SCALE GENOMIC DNA]</scope>
    <source>
        <strain evidence="12 13">KCTC 23939</strain>
    </source>
</reference>
<keyword evidence="13" id="KW-1185">Reference proteome</keyword>
<dbReference type="Gene3D" id="2.160.20.120">
    <property type="match status" value="1"/>
</dbReference>
<evidence type="ECO:0000256" key="1">
    <source>
        <dbReference type="ARBA" id="ARBA00004162"/>
    </source>
</evidence>
<feature type="transmembrane region" description="Helical" evidence="7">
    <location>
        <begin position="286"/>
        <end position="306"/>
    </location>
</feature>
<comment type="caution">
    <text evidence="12">The sequence shown here is derived from an EMBL/GenBank/DDBJ whole genome shotgun (WGS) entry which is preliminary data.</text>
</comment>
<accession>A0ABW7N993</accession>
<proteinExistence type="predicted"/>
<dbReference type="Pfam" id="PF10988">
    <property type="entry name" value="DUF2807"/>
    <property type="match status" value="1"/>
</dbReference>
<evidence type="ECO:0000256" key="7">
    <source>
        <dbReference type="SAM" id="Phobius"/>
    </source>
</evidence>
<dbReference type="Pfam" id="PF22744">
    <property type="entry name" value="Toast-rack_PspC-Cterm"/>
    <property type="match status" value="1"/>
</dbReference>
<dbReference type="PANTHER" id="PTHR33885">
    <property type="entry name" value="PHAGE SHOCK PROTEIN C"/>
    <property type="match status" value="1"/>
</dbReference>
<feature type="domain" description="Phage shock protein PspC N-terminal" evidence="8">
    <location>
        <begin position="189"/>
        <end position="246"/>
    </location>
</feature>
<dbReference type="Pfam" id="PF04024">
    <property type="entry name" value="PspC"/>
    <property type="match status" value="2"/>
</dbReference>
<gene>
    <name evidence="12" type="ORF">ACHKAR_11520</name>
</gene>
<dbReference type="RefSeq" id="WP_395417500.1">
    <property type="nucleotide sequence ID" value="NZ_JBIPKE010000017.1"/>
</dbReference>
<dbReference type="InterPro" id="IPR052027">
    <property type="entry name" value="PspC"/>
</dbReference>
<evidence type="ECO:0000256" key="2">
    <source>
        <dbReference type="ARBA" id="ARBA00022475"/>
    </source>
</evidence>
<keyword evidence="2" id="KW-1003">Cell membrane</keyword>
<evidence type="ECO:0000256" key="5">
    <source>
        <dbReference type="ARBA" id="ARBA00023136"/>
    </source>
</evidence>
<dbReference type="InterPro" id="IPR054319">
    <property type="entry name" value="PspC-rel_ToastRack"/>
</dbReference>
<keyword evidence="3 7" id="KW-0812">Transmembrane</keyword>
<dbReference type="InterPro" id="IPR021255">
    <property type="entry name" value="DUF2807"/>
</dbReference>
<evidence type="ECO:0000313" key="12">
    <source>
        <dbReference type="EMBL" id="MFH6984072.1"/>
    </source>
</evidence>
<evidence type="ECO:0000259" key="11">
    <source>
        <dbReference type="Pfam" id="PF22744"/>
    </source>
</evidence>
<organism evidence="12 13">
    <name type="scientific">Marinoscillum luteum</name>
    <dbReference type="NCBI Taxonomy" id="861051"/>
    <lineage>
        <taxon>Bacteria</taxon>
        <taxon>Pseudomonadati</taxon>
        <taxon>Bacteroidota</taxon>
        <taxon>Cytophagia</taxon>
        <taxon>Cytophagales</taxon>
        <taxon>Reichenbachiellaceae</taxon>
        <taxon>Marinoscillum</taxon>
    </lineage>
</organism>
<keyword evidence="4 7" id="KW-1133">Transmembrane helix</keyword>
<feature type="transmembrane region" description="Helical" evidence="7">
    <location>
        <begin position="147"/>
        <end position="176"/>
    </location>
</feature>
<feature type="transmembrane region" description="Helical" evidence="7">
    <location>
        <begin position="368"/>
        <end position="394"/>
    </location>
</feature>
<feature type="transmembrane region" description="Helical" evidence="7">
    <location>
        <begin position="318"/>
        <end position="348"/>
    </location>
</feature>
<feature type="domain" description="PspC-related transmembrane region" evidence="10">
    <location>
        <begin position="287"/>
        <end position="429"/>
    </location>
</feature>
<feature type="transmembrane region" description="Helical" evidence="7">
    <location>
        <begin position="401"/>
        <end position="420"/>
    </location>
</feature>
<feature type="domain" description="PspC-related ToastRack" evidence="11">
    <location>
        <begin position="460"/>
        <end position="583"/>
    </location>
</feature>
<feature type="region of interest" description="Disordered" evidence="6">
    <location>
        <begin position="89"/>
        <end position="116"/>
    </location>
</feature>